<comment type="caution">
    <text evidence="3">The sequence shown here is derived from an EMBL/GenBank/DDBJ whole genome shotgun (WGS) entry which is preliminary data.</text>
</comment>
<proteinExistence type="inferred from homology"/>
<dbReference type="FunFam" id="2.40.160.160:FF:000001">
    <property type="entry name" value="Intimin-like inverse autotransporter SinH"/>
    <property type="match status" value="1"/>
</dbReference>
<name>A0A2V4E143_9GAMM</name>
<evidence type="ECO:0000256" key="1">
    <source>
        <dbReference type="ARBA" id="ARBA00010116"/>
    </source>
</evidence>
<feature type="domain" description="Inverse autotransporter beta-domain" evidence="2">
    <location>
        <begin position="94"/>
        <end position="364"/>
    </location>
</feature>
<dbReference type="EMBL" id="QGLP01000004">
    <property type="protein sequence ID" value="PXZ06223.1"/>
    <property type="molecule type" value="Genomic_DNA"/>
</dbReference>
<dbReference type="GO" id="GO:0007155">
    <property type="term" value="P:cell adhesion"/>
    <property type="evidence" value="ECO:0007669"/>
    <property type="project" value="InterPro"/>
</dbReference>
<dbReference type="GO" id="GO:0009279">
    <property type="term" value="C:cell outer membrane"/>
    <property type="evidence" value="ECO:0007669"/>
    <property type="project" value="TreeGrafter"/>
</dbReference>
<sequence length="822" mass="90087">MNAGRFDKRDIVKVDERLVLPENSPLLPAIIANNDKKDKYANLPTLGSDDSYDVKKDKDALASQVASVLQTLASQDWKNITSAENGGIAGHLKNKGKDYAENYVRNSINSQVILPVRDATQNFLGHLGTAQLQFDLSDKAELSNVNVKLFSPWIDTEQTLIFTQLSFQEHEKNRHIGNFGIGQRWDVANNKWLLGYNVFLDHDFQRSHNRLGLGIEAWTDYMKFSANYYNPLSNWKDSKDFEDFYERAARGFDIRFQGYLPQYPHFGGSLMYEQYYGDKVALFGKDNLQKNPKALTVGLDYTPVPLFTIKTQHKRGQGGQKTTSAELTMNYHIGTPLKDQLDPNMVQAARSLKGSRYDLVDRNNYIVLEYKEKQMIVDLGLESLHLVEGSTNALSIGVRHGKGVSSVVWSGSMQDIDLNGGFLCSAIGTCTSSTWLTPPADVKNWKIVAPKYLDGNGNKLQTSTNGVYSLAVTVKDTRGKTATSNSVSFDVLPNLDIRKVGVWVIDELHNPSTYVDNTADGLTYVTLLASLVTPSTPTQSGNFGDGYVGFSDHSLMESIDNTFGASVVNLWTATSNGKKIALIDGTSGNVRRCPSSTRCVIVKSFEKVKMGENVSANAATGYGVTALGDTYTMDVASNFSGIVDFSINLNGYGTSFNKASVNFGGGEPGYIKVYRADGTLVAKQNGSYLNLEPGIDGWTVGTEYFVKAFIDDTETVEINDIFVLWSLVGTNSSACPSNVATTLPSFIEQPNGPWFNVSMGQEAHYTIPDNLNSFATRGTSIAPIAGAEDGAFANYDLSQQTISPACAGDQGFKLQISTKKLN</sequence>
<dbReference type="PRINTS" id="PR01369">
    <property type="entry name" value="INTIMIN"/>
</dbReference>
<evidence type="ECO:0000259" key="2">
    <source>
        <dbReference type="Pfam" id="PF11924"/>
    </source>
</evidence>
<dbReference type="PANTHER" id="PTHR39576:SF2">
    <property type="entry name" value="ATTACHING AND EFFACING PROTEIN HOMOLOG-RELATED"/>
    <property type="match status" value="1"/>
</dbReference>
<gene>
    <name evidence="3" type="ORF">DKK79_02025</name>
</gene>
<protein>
    <recommendedName>
        <fullName evidence="2">Inverse autotransporter beta-domain domain-containing protein</fullName>
    </recommendedName>
</protein>
<dbReference type="Gene3D" id="2.40.160.160">
    <property type="entry name" value="Inverse autotransporter, beta-domain"/>
    <property type="match status" value="1"/>
</dbReference>
<organism evidence="3 4">
    <name type="scientific">Gilliamella apicola</name>
    <dbReference type="NCBI Taxonomy" id="1196095"/>
    <lineage>
        <taxon>Bacteria</taxon>
        <taxon>Pseudomonadati</taxon>
        <taxon>Pseudomonadota</taxon>
        <taxon>Gammaproteobacteria</taxon>
        <taxon>Orbales</taxon>
        <taxon>Orbaceae</taxon>
        <taxon>Gilliamella</taxon>
    </lineage>
</organism>
<reference evidence="3 4" key="1">
    <citation type="submission" date="2018-05" db="EMBL/GenBank/DDBJ databases">
        <title>Reference genomes for bee gut microbiota database.</title>
        <authorList>
            <person name="Ellegaard K.M."/>
        </authorList>
    </citation>
    <scope>NUCLEOTIDE SEQUENCE [LARGE SCALE GENOMIC DNA]</scope>
    <source>
        <strain evidence="3 4">ESL0177</strain>
    </source>
</reference>
<dbReference type="InterPro" id="IPR038177">
    <property type="entry name" value="IAT_beta_sf"/>
</dbReference>
<comment type="similarity">
    <text evidence="1">Belongs to the intimin/invasin family.</text>
</comment>
<dbReference type="InterPro" id="IPR051715">
    <property type="entry name" value="Intimin-Invasin_domain"/>
</dbReference>
<accession>A0A2V4E143</accession>
<dbReference type="Proteomes" id="UP000247483">
    <property type="component" value="Unassembled WGS sequence"/>
</dbReference>
<evidence type="ECO:0000313" key="4">
    <source>
        <dbReference type="Proteomes" id="UP000247483"/>
    </source>
</evidence>
<evidence type="ECO:0000313" key="3">
    <source>
        <dbReference type="EMBL" id="PXZ06223.1"/>
    </source>
</evidence>
<dbReference type="Pfam" id="PF11924">
    <property type="entry name" value="IAT_beta"/>
    <property type="match status" value="1"/>
</dbReference>
<dbReference type="AlphaFoldDB" id="A0A2V4E143"/>
<dbReference type="PANTHER" id="PTHR39576">
    <property type="entry name" value="ATTACHING AND EFFACING PROTEIN HOMOLOG-RELATED-RELATED"/>
    <property type="match status" value="1"/>
</dbReference>
<dbReference type="InterPro" id="IPR024519">
    <property type="entry name" value="IAT_beta"/>
</dbReference>
<dbReference type="InterPro" id="IPR003535">
    <property type="entry name" value="Intimin/invasin_bac"/>
</dbReference>